<dbReference type="InterPro" id="IPR008826">
    <property type="entry name" value="Se-bd"/>
</dbReference>
<proteinExistence type="inferred from homology"/>
<dbReference type="Proteomes" id="UP000198924">
    <property type="component" value="Unassembled WGS sequence"/>
</dbReference>
<dbReference type="RefSeq" id="WP_091711358.1">
    <property type="nucleotide sequence ID" value="NZ_FOSH01000001.1"/>
</dbReference>
<organism evidence="3 4">
    <name type="scientific">Methylophaga sulfidovorans</name>
    <dbReference type="NCBI Taxonomy" id="45496"/>
    <lineage>
        <taxon>Bacteria</taxon>
        <taxon>Pseudomonadati</taxon>
        <taxon>Pseudomonadota</taxon>
        <taxon>Gammaproteobacteria</taxon>
        <taxon>Thiotrichales</taxon>
        <taxon>Piscirickettsiaceae</taxon>
        <taxon>Methylophaga</taxon>
    </lineage>
</organism>
<name>A0A1I3U9Y1_9GAMM</name>
<dbReference type="SUPFAM" id="SSF50969">
    <property type="entry name" value="YVTN repeat-like/Quinoprotein amine dehydrogenase"/>
    <property type="match status" value="1"/>
</dbReference>
<dbReference type="OrthoDB" id="9768634at2"/>
<comment type="similarity">
    <text evidence="1">Belongs to the selenium-binding protein family.</text>
</comment>
<dbReference type="EMBL" id="FOSH01000001">
    <property type="protein sequence ID" value="SFJ79715.1"/>
    <property type="molecule type" value="Genomic_DNA"/>
</dbReference>
<dbReference type="AlphaFoldDB" id="A0A1I3U9Y1"/>
<dbReference type="PANTHER" id="PTHR23300">
    <property type="entry name" value="METHANETHIOL OXIDASE"/>
    <property type="match status" value="1"/>
</dbReference>
<feature type="chain" id="PRO_5011716312" evidence="2">
    <location>
        <begin position="38"/>
        <end position="470"/>
    </location>
</feature>
<gene>
    <name evidence="3" type="ORF">SAMN04488079_101243</name>
</gene>
<keyword evidence="4" id="KW-1185">Reference proteome</keyword>
<dbReference type="GO" id="GO:0008430">
    <property type="term" value="F:selenium binding"/>
    <property type="evidence" value="ECO:0007669"/>
    <property type="project" value="InterPro"/>
</dbReference>
<evidence type="ECO:0000256" key="2">
    <source>
        <dbReference type="SAM" id="SignalP"/>
    </source>
</evidence>
<accession>A0A1I3U9Y1</accession>
<evidence type="ECO:0000256" key="1">
    <source>
        <dbReference type="ARBA" id="ARBA00005606"/>
    </source>
</evidence>
<protein>
    <submittedName>
        <fullName evidence="3">Selenium-binding protein 1</fullName>
    </submittedName>
</protein>
<evidence type="ECO:0000313" key="4">
    <source>
        <dbReference type="Proteomes" id="UP000198924"/>
    </source>
</evidence>
<dbReference type="Pfam" id="PF05694">
    <property type="entry name" value="SBP56"/>
    <property type="match status" value="1"/>
</dbReference>
<feature type="signal peptide" evidence="2">
    <location>
        <begin position="1"/>
        <end position="37"/>
    </location>
</feature>
<dbReference type="STRING" id="45496.SAMN04488079_101243"/>
<sequence>MKITEVIREKVKPALRFISPVLFSTALLMGGPVAVQADETCMSPYMAKITGQEDFVYVWTLGIEGMGDGQDKLVTVSVNPDADDFGKVRSTVSVGGRNEAHHSGFTDDRKYLWAGSLDTSKIFIFDVHTDPAKPKLVKTIDDFVEKSGGVVGPHTPYALPGRMIWTALSNNQDHGGRTALVEYTNDGEYIDTYWIPTDDNLQGAEKTGQYADGYGYDIQVMPRRNMMLTSSFTGWSNYMMDFGKMLKDKEAMKRFGNTMVIWDLHTRQPKQVLDVAGAPLEVRCAWDPNHNYCFSITALTSEIVLIEEDGKGGWKAEPVATVGNPADVPLPVDFSISSDDKMIWVNTFMDGKTRGYDITDPHHPKLAHEQYIGKQINMVSSSWDNSRLYYTTSLLANWDHKGEKDVQFLKLYSWDGKEMKEQFSLDFYKEKLGRAHQMRFGAYSLYGMDAKDHLHEHAQAASENAQVAAK</sequence>
<reference evidence="4" key="1">
    <citation type="submission" date="2016-10" db="EMBL/GenBank/DDBJ databases">
        <authorList>
            <person name="Varghese N."/>
            <person name="Submissions S."/>
        </authorList>
    </citation>
    <scope>NUCLEOTIDE SEQUENCE [LARGE SCALE GENOMIC DNA]</scope>
    <source>
        <strain evidence="4">DSM 11578</strain>
    </source>
</reference>
<evidence type="ECO:0000313" key="3">
    <source>
        <dbReference type="EMBL" id="SFJ79715.1"/>
    </source>
</evidence>
<dbReference type="InterPro" id="IPR011044">
    <property type="entry name" value="Quino_amine_DH_bsu"/>
</dbReference>
<dbReference type="PANTHER" id="PTHR23300:SF0">
    <property type="entry name" value="METHANETHIOL OXIDASE"/>
    <property type="match status" value="1"/>
</dbReference>
<keyword evidence="2" id="KW-0732">Signal</keyword>